<evidence type="ECO:0000256" key="2">
    <source>
        <dbReference type="SAM" id="Phobius"/>
    </source>
</evidence>
<sequence length="1053" mass="115281">MSSYPLSYPPAPNTFHPRRASTGQAPLSYQRPPAARSPRRYSSYDDHPPPPRSAPAYRDGGYNYPPSYRNNHDTYYHDPSPERDREHPRNTELWERSPTNWQPNKSWEQQQQRRSLTMSPTSPVSRGRIRSGSASQSRPMFEPSDAWKQTQRERTPSISPLSGGRFAHLILSLRPKLAPRWSWRTTLPPQPFGRTTPAQGLLSQRQIPGAGPNTSSPTEVKVKVTVTVSALSVAFSTLLSFSVSFSLCISLSFALWFSLSVTCSILLTLIVAAVLFAIAVTLETSKSRSRSSIASSRVSENASSRAASPVPAPKVEPPPDPVVDLPVPSATRASPADGEPLSIPGIGNSSGNKPTADQVQDDPIRVDPDPDPEIVIIDDPEPAQAVVEESDDASKQSTDVPAVESTPSKSPTPAPVPPKVITAVEKPAPSATRRLPLPLPKPVPPVVARPVRRTPLTRPLAPRRFTDNYKLEDIPPLSDAKSLADALRSVIMKRMLCDPTTREQRVDPILAQNLSLSANPDDEYLPLRGQDRLVDGVSMQRFSGSTDDPFVTAKSWLVGRFRKREVALGAKIRGLQEEYQMLHAAWRRQCDALDQQSKPAELPDAANAAAPAARTTRRSAALGDTVRSDLEMEQIIASLGYDEATDPHQLSLRNLATIPDMVPLAGQTPYAYDDTNYRVENPHEYYAPNTGIHDWTPEEKDTYLDAFARHPKAFGLIADALPNKTAQQCVEYYYLHKKKIIDFRRVVAQLAPKRGRRRVGRPPGGKGSGLLSDIRQHDAEMGHHIVDHDDEPGSYAGRGGRGGRRAIVPEGRKPSGRRGYSETATPTPEPELEASGSTRPRRRRVSALNRNVYLQDEDDEDTEEEPKQKKKRGRKPKSAAVVEDDSAAPTPPPEVNFTQPGMQWSTEDKALFLTLVKQHGPNFKRIAILMPDKTSAQVSDYYNSLDVGTMLADALKKGVDEGRLATAPGDPAATPIPQAYPVAMWPPGVPYASAPYAIPYPYYISPYPPPAGTPYATYTPPPPHPMAAVPAQAPPVAVPPPTSTPVPQAQPAA</sequence>
<keyword evidence="5" id="KW-1185">Reference proteome</keyword>
<feature type="compositionally biased region" description="Low complexity" evidence="1">
    <location>
        <begin position="605"/>
        <end position="620"/>
    </location>
</feature>
<feature type="domain" description="SANT" evidence="3">
    <location>
        <begin position="690"/>
        <end position="741"/>
    </location>
</feature>
<feature type="compositionally biased region" description="Acidic residues" evidence="1">
    <location>
        <begin position="855"/>
        <end position="864"/>
    </location>
</feature>
<reference evidence="4" key="1">
    <citation type="submission" date="2020-05" db="EMBL/GenBank/DDBJ databases">
        <title>Mycena genomes resolve the evolution of fungal bioluminescence.</title>
        <authorList>
            <person name="Tsai I.J."/>
        </authorList>
    </citation>
    <scope>NUCLEOTIDE SEQUENCE</scope>
    <source>
        <strain evidence="4">110903Hualien_Pintung</strain>
    </source>
</reference>
<comment type="caution">
    <text evidence="4">The sequence shown here is derived from an EMBL/GenBank/DDBJ whole genome shotgun (WGS) entry which is preliminary data.</text>
</comment>
<feature type="compositionally biased region" description="Pro residues" evidence="1">
    <location>
        <begin position="1032"/>
        <end position="1044"/>
    </location>
</feature>
<feature type="region of interest" description="Disordered" evidence="1">
    <location>
        <begin position="1"/>
        <end position="159"/>
    </location>
</feature>
<feature type="region of interest" description="Disordered" evidence="1">
    <location>
        <begin position="785"/>
        <end position="901"/>
    </location>
</feature>
<protein>
    <submittedName>
        <fullName evidence="4">Nuclear receptor corepressor 2-like</fullName>
    </submittedName>
</protein>
<dbReference type="PANTHER" id="PTHR13992:SF39">
    <property type="entry name" value="SMRTER, ISOFORM G"/>
    <property type="match status" value="1"/>
</dbReference>
<dbReference type="OrthoDB" id="10258692at2759"/>
<evidence type="ECO:0000313" key="4">
    <source>
        <dbReference type="EMBL" id="KAF7318896.1"/>
    </source>
</evidence>
<dbReference type="AlphaFoldDB" id="A0A8H6TLL2"/>
<keyword evidence="2" id="KW-0812">Transmembrane</keyword>
<dbReference type="EMBL" id="JACAZE010000003">
    <property type="protein sequence ID" value="KAF7318896.1"/>
    <property type="molecule type" value="Genomic_DNA"/>
</dbReference>
<keyword evidence="2" id="KW-0472">Membrane</keyword>
<evidence type="ECO:0000313" key="5">
    <source>
        <dbReference type="Proteomes" id="UP000613580"/>
    </source>
</evidence>
<dbReference type="InterPro" id="IPR001005">
    <property type="entry name" value="SANT/Myb"/>
</dbReference>
<dbReference type="PANTHER" id="PTHR13992">
    <property type="entry name" value="NUCLEAR RECEPTOR CO-REPRESSOR RELATED NCOR"/>
    <property type="match status" value="1"/>
</dbReference>
<feature type="compositionally biased region" description="Basic residues" evidence="1">
    <location>
        <begin position="868"/>
        <end position="877"/>
    </location>
</feature>
<dbReference type="GO" id="GO:0006357">
    <property type="term" value="P:regulation of transcription by RNA polymerase II"/>
    <property type="evidence" value="ECO:0007669"/>
    <property type="project" value="TreeGrafter"/>
</dbReference>
<feature type="transmembrane region" description="Helical" evidence="2">
    <location>
        <begin position="253"/>
        <end position="282"/>
    </location>
</feature>
<feature type="region of interest" description="Disordered" evidence="1">
    <location>
        <begin position="290"/>
        <end position="373"/>
    </location>
</feature>
<dbReference type="Pfam" id="PF00249">
    <property type="entry name" value="Myb_DNA-binding"/>
    <property type="match status" value="2"/>
</dbReference>
<dbReference type="CDD" id="cd00167">
    <property type="entry name" value="SANT"/>
    <property type="match status" value="2"/>
</dbReference>
<proteinExistence type="predicted"/>
<feature type="transmembrane region" description="Helical" evidence="2">
    <location>
        <begin position="224"/>
        <end position="247"/>
    </location>
</feature>
<dbReference type="InterPro" id="IPR009057">
    <property type="entry name" value="Homeodomain-like_sf"/>
</dbReference>
<feature type="region of interest" description="Disordered" evidence="1">
    <location>
        <begin position="1022"/>
        <end position="1053"/>
    </location>
</feature>
<feature type="region of interest" description="Disordered" evidence="1">
    <location>
        <begin position="385"/>
        <end position="420"/>
    </location>
</feature>
<gene>
    <name evidence="4" type="ORF">HMN09_00225400</name>
</gene>
<dbReference type="GO" id="GO:0032991">
    <property type="term" value="C:protein-containing complex"/>
    <property type="evidence" value="ECO:0007669"/>
    <property type="project" value="UniProtKB-ARBA"/>
</dbReference>
<feature type="compositionally biased region" description="Pro residues" evidence="1">
    <location>
        <begin position="310"/>
        <end position="321"/>
    </location>
</feature>
<accession>A0A8H6TLL2</accession>
<dbReference type="GO" id="GO:0000785">
    <property type="term" value="C:chromatin"/>
    <property type="evidence" value="ECO:0007669"/>
    <property type="project" value="TreeGrafter"/>
</dbReference>
<feature type="compositionally biased region" description="Polar residues" evidence="1">
    <location>
        <begin position="97"/>
        <end position="124"/>
    </location>
</feature>
<feature type="compositionally biased region" description="Low complexity" evidence="1">
    <location>
        <begin position="290"/>
        <end position="309"/>
    </location>
</feature>
<dbReference type="SMART" id="SM00717">
    <property type="entry name" value="SANT"/>
    <property type="match status" value="2"/>
</dbReference>
<evidence type="ECO:0000256" key="1">
    <source>
        <dbReference type="SAM" id="MobiDB-lite"/>
    </source>
</evidence>
<organism evidence="4 5">
    <name type="scientific">Mycena chlorophos</name>
    <name type="common">Agaric fungus</name>
    <name type="synonym">Agaricus chlorophos</name>
    <dbReference type="NCBI Taxonomy" id="658473"/>
    <lineage>
        <taxon>Eukaryota</taxon>
        <taxon>Fungi</taxon>
        <taxon>Dikarya</taxon>
        <taxon>Basidiomycota</taxon>
        <taxon>Agaricomycotina</taxon>
        <taxon>Agaricomycetes</taxon>
        <taxon>Agaricomycetidae</taxon>
        <taxon>Agaricales</taxon>
        <taxon>Marasmiineae</taxon>
        <taxon>Mycenaceae</taxon>
        <taxon>Mycena</taxon>
    </lineage>
</organism>
<dbReference type="SUPFAM" id="SSF46689">
    <property type="entry name" value="Homeodomain-like"/>
    <property type="match status" value="2"/>
</dbReference>
<dbReference type="GO" id="GO:0005654">
    <property type="term" value="C:nucleoplasm"/>
    <property type="evidence" value="ECO:0007669"/>
    <property type="project" value="UniProtKB-ARBA"/>
</dbReference>
<dbReference type="Gene3D" id="1.10.10.60">
    <property type="entry name" value="Homeodomain-like"/>
    <property type="match status" value="2"/>
</dbReference>
<evidence type="ECO:0000259" key="3">
    <source>
        <dbReference type="PROSITE" id="PS51293"/>
    </source>
</evidence>
<dbReference type="InterPro" id="IPR017884">
    <property type="entry name" value="SANT_dom"/>
</dbReference>
<feature type="compositionally biased region" description="Basic and acidic residues" evidence="1">
    <location>
        <begin position="70"/>
        <end position="95"/>
    </location>
</feature>
<keyword evidence="4" id="KW-0675">Receptor</keyword>
<dbReference type="PROSITE" id="PS51293">
    <property type="entry name" value="SANT"/>
    <property type="match status" value="1"/>
</dbReference>
<keyword evidence="2" id="KW-1133">Transmembrane helix</keyword>
<name>A0A8H6TLL2_MYCCL</name>
<feature type="region of interest" description="Disordered" evidence="1">
    <location>
        <begin position="596"/>
        <end position="620"/>
    </location>
</feature>
<dbReference type="InterPro" id="IPR051571">
    <property type="entry name" value="N-CoR_corepressor"/>
</dbReference>
<dbReference type="Proteomes" id="UP000613580">
    <property type="component" value="Unassembled WGS sequence"/>
</dbReference>